<dbReference type="SUPFAM" id="SSF50182">
    <property type="entry name" value="Sm-like ribonucleoproteins"/>
    <property type="match status" value="1"/>
</dbReference>
<evidence type="ECO:0000256" key="2">
    <source>
        <dbReference type="ARBA" id="ARBA00007927"/>
    </source>
</evidence>
<dbReference type="PhylomeDB" id="B8MBD6"/>
<evidence type="ECO:0000256" key="6">
    <source>
        <dbReference type="ARBA" id="ARBA00023187"/>
    </source>
</evidence>
<feature type="domain" description="Sm" evidence="12">
    <location>
        <begin position="276"/>
        <end position="349"/>
    </location>
</feature>
<evidence type="ECO:0000313" key="13">
    <source>
        <dbReference type="EMBL" id="EED18925.1"/>
    </source>
</evidence>
<dbReference type="GeneID" id="8099060"/>
<dbReference type="InterPro" id="IPR001163">
    <property type="entry name" value="Sm_dom_euk/arc"/>
</dbReference>
<dbReference type="AlphaFoldDB" id="B8MBD6"/>
<evidence type="ECO:0000256" key="7">
    <source>
        <dbReference type="ARBA" id="ARBA00023242"/>
    </source>
</evidence>
<dbReference type="GO" id="GO:0003824">
    <property type="term" value="F:catalytic activity"/>
    <property type="evidence" value="ECO:0007669"/>
    <property type="project" value="InterPro"/>
</dbReference>
<dbReference type="RefSeq" id="XP_002482917.1">
    <property type="nucleotide sequence ID" value="XM_002482872.1"/>
</dbReference>
<evidence type="ECO:0000259" key="12">
    <source>
        <dbReference type="PROSITE" id="PS52002"/>
    </source>
</evidence>
<comment type="subcellular location">
    <subcellularLocation>
        <location evidence="1">Nucleus</location>
    </subcellularLocation>
</comment>
<evidence type="ECO:0000256" key="4">
    <source>
        <dbReference type="ARBA" id="ARBA00022728"/>
    </source>
</evidence>
<reference evidence="14" key="1">
    <citation type="journal article" date="2015" name="Genome Announc.">
        <title>Genome sequence of the AIDS-associated pathogen Penicillium marneffei (ATCC18224) and its near taxonomic relative Talaromyces stipitatus (ATCC10500).</title>
        <authorList>
            <person name="Nierman W.C."/>
            <person name="Fedorova-Abrams N.D."/>
            <person name="Andrianopoulos A."/>
        </authorList>
    </citation>
    <scope>NUCLEOTIDE SEQUENCE [LARGE SCALE GENOMIC DNA]</scope>
    <source>
        <strain evidence="14">ATCC 10500 / CBS 375.48 / QM 6759 / NRRL 1006</strain>
    </source>
</reference>
<evidence type="ECO:0000256" key="9">
    <source>
        <dbReference type="ARBA" id="ARBA00025892"/>
    </source>
</evidence>
<dbReference type="SMART" id="SM00651">
    <property type="entry name" value="Sm"/>
    <property type="match status" value="1"/>
</dbReference>
<evidence type="ECO:0000256" key="5">
    <source>
        <dbReference type="ARBA" id="ARBA00022884"/>
    </source>
</evidence>
<dbReference type="Proteomes" id="UP000001745">
    <property type="component" value="Unassembled WGS sequence"/>
</dbReference>
<proteinExistence type="inferred from homology"/>
<dbReference type="InterPro" id="IPR047575">
    <property type="entry name" value="Sm"/>
</dbReference>
<keyword evidence="7" id="KW-0539">Nucleus</keyword>
<evidence type="ECO:0000256" key="8">
    <source>
        <dbReference type="ARBA" id="ARBA00023274"/>
    </source>
</evidence>
<dbReference type="EMBL" id="EQ962655">
    <property type="protein sequence ID" value="EED18925.1"/>
    <property type="molecule type" value="Genomic_DNA"/>
</dbReference>
<dbReference type="InterPro" id="IPR034100">
    <property type="entry name" value="Sm_F"/>
</dbReference>
<keyword evidence="3" id="KW-0507">mRNA processing</keyword>
<dbReference type="GO" id="GO:0034715">
    <property type="term" value="C:pICln-Sm protein complex"/>
    <property type="evidence" value="ECO:0007669"/>
    <property type="project" value="TreeGrafter"/>
</dbReference>
<dbReference type="InterPro" id="IPR005135">
    <property type="entry name" value="Endo/exonuclease/phosphatase"/>
</dbReference>
<protein>
    <recommendedName>
        <fullName evidence="10">Sm protein F</fullName>
    </recommendedName>
</protein>
<keyword evidence="6" id="KW-0508">mRNA splicing</keyword>
<organism evidence="13 14">
    <name type="scientific">Talaromyces stipitatus (strain ATCC 10500 / CBS 375.48 / QM 6759 / NRRL 1006)</name>
    <name type="common">Penicillium stipitatum</name>
    <dbReference type="NCBI Taxonomy" id="441959"/>
    <lineage>
        <taxon>Eukaryota</taxon>
        <taxon>Fungi</taxon>
        <taxon>Dikarya</taxon>
        <taxon>Ascomycota</taxon>
        <taxon>Pezizomycotina</taxon>
        <taxon>Eurotiomycetes</taxon>
        <taxon>Eurotiomycetidae</taxon>
        <taxon>Eurotiales</taxon>
        <taxon>Trichocomaceae</taxon>
        <taxon>Talaromyces</taxon>
        <taxon>Talaromyces sect. Talaromyces</taxon>
    </lineage>
</organism>
<dbReference type="InParanoid" id="B8MBD6"/>
<feature type="region of interest" description="Disordered" evidence="11">
    <location>
        <begin position="1"/>
        <end position="42"/>
    </location>
</feature>
<dbReference type="SUPFAM" id="SSF56219">
    <property type="entry name" value="DNase I-like"/>
    <property type="match status" value="1"/>
</dbReference>
<gene>
    <name evidence="13" type="ORF">TSTA_126330</name>
</gene>
<dbReference type="PANTHER" id="PTHR11021">
    <property type="entry name" value="SMALL NUCLEAR RIBONUCLEOPROTEIN F SNRNP-F"/>
    <property type="match status" value="1"/>
</dbReference>
<dbReference type="HOGENOM" id="CLU_776539_0_0_1"/>
<dbReference type="STRING" id="441959.B8MBD6"/>
<evidence type="ECO:0000256" key="11">
    <source>
        <dbReference type="SAM" id="MobiDB-lite"/>
    </source>
</evidence>
<keyword evidence="14" id="KW-1185">Reference proteome</keyword>
<keyword evidence="8 13" id="KW-0687">Ribonucleoprotein</keyword>
<name>B8MBD6_TALSN</name>
<dbReference type="eggNOG" id="KOG3482">
    <property type="taxonomic scope" value="Eukaryota"/>
</dbReference>
<comment type="subunit">
    <text evidence="9">Component of the heptameric LSM1-LSM7 complex, which consists of LSM1, LSM2, LSM3, LSM4, LSM5, LSM6 and LSM7. Component of the heptameric LSM2-LSM8 complex, which consists of LSM2, LSM3, LSM4, LSM5, LSM6, LSM7 and LSM8. The LSm subunits form a seven-membered ring structure with a doughnut shape.</text>
</comment>
<dbReference type="Gene3D" id="3.60.10.10">
    <property type="entry name" value="Endonuclease/exonuclease/phosphatase"/>
    <property type="match status" value="1"/>
</dbReference>
<evidence type="ECO:0000256" key="1">
    <source>
        <dbReference type="ARBA" id="ARBA00004123"/>
    </source>
</evidence>
<dbReference type="GO" id="GO:0071013">
    <property type="term" value="C:catalytic step 2 spliceosome"/>
    <property type="evidence" value="ECO:0007669"/>
    <property type="project" value="TreeGrafter"/>
</dbReference>
<dbReference type="Gene3D" id="2.30.30.100">
    <property type="match status" value="1"/>
</dbReference>
<dbReference type="VEuPathDB" id="FungiDB:TSTA_126330"/>
<sequence length="357" mass="40831">MEAVRTVRRSKSVRTIQNNDLSEDELSQPSIHEAPEKPIEPSQEANTLITTNLEDSTWANNQLTAGNRGTRSRYISLRSRAASISYCSQHPRRVNNNKESVISAMQTAMTPRAQHIVLGDFNQHHPLWAGTRYRHVNKEATELINLMDEHGLEQLLPPGTIMYERVNTKSTINLVWASYDLANWVVNCNTKPEELNDNKAINEARSAWQDYAEVRKEMKGRTNELARDLHRQRIEQATESIDGFWRIARWVRNRGKPRATFTPTLHYNNTNYTAPKEKTQITTQVGTELVIRLKWGQTEYRGTLESIDSYMNVLLRDTEEYIDGKNTGSLGLVLIRCNNIFSMASAEGVEMTDLGLK</sequence>
<dbReference type="InterPro" id="IPR016487">
    <property type="entry name" value="Lsm6/sSmF"/>
</dbReference>
<keyword evidence="5" id="KW-0694">RNA-binding</keyword>
<keyword evidence="4" id="KW-0747">Spliceosome</keyword>
<dbReference type="PROSITE" id="PS52002">
    <property type="entry name" value="SM"/>
    <property type="match status" value="1"/>
</dbReference>
<accession>B8MBD6</accession>
<dbReference type="Pfam" id="PF01423">
    <property type="entry name" value="LSM"/>
    <property type="match status" value="1"/>
</dbReference>
<evidence type="ECO:0000313" key="14">
    <source>
        <dbReference type="Proteomes" id="UP000001745"/>
    </source>
</evidence>
<evidence type="ECO:0000256" key="3">
    <source>
        <dbReference type="ARBA" id="ARBA00022664"/>
    </source>
</evidence>
<comment type="similarity">
    <text evidence="2">Belongs to the snRNP Sm proteins family. SmF/LSm6 subfamily.</text>
</comment>
<dbReference type="GO" id="GO:0000398">
    <property type="term" value="P:mRNA splicing, via spliceosome"/>
    <property type="evidence" value="ECO:0007669"/>
    <property type="project" value="InterPro"/>
</dbReference>
<dbReference type="InterPro" id="IPR036691">
    <property type="entry name" value="Endo/exonu/phosph_ase_sf"/>
</dbReference>
<evidence type="ECO:0000256" key="10">
    <source>
        <dbReference type="ARBA" id="ARBA00030144"/>
    </source>
</evidence>
<dbReference type="PANTHER" id="PTHR11021:SF0">
    <property type="entry name" value="SMALL NUCLEAR RIBONUCLEOPROTEIN F"/>
    <property type="match status" value="1"/>
</dbReference>
<dbReference type="InterPro" id="IPR010920">
    <property type="entry name" value="LSM_dom_sf"/>
</dbReference>
<dbReference type="Pfam" id="PF14529">
    <property type="entry name" value="Exo_endo_phos_2"/>
    <property type="match status" value="1"/>
</dbReference>
<feature type="compositionally biased region" description="Basic residues" evidence="11">
    <location>
        <begin position="1"/>
        <end position="12"/>
    </location>
</feature>
<dbReference type="CDD" id="cd01722">
    <property type="entry name" value="Sm_F"/>
    <property type="match status" value="1"/>
</dbReference>
<dbReference type="OrthoDB" id="10248838at2759"/>
<dbReference type="GO" id="GO:0005685">
    <property type="term" value="C:U1 snRNP"/>
    <property type="evidence" value="ECO:0007669"/>
    <property type="project" value="TreeGrafter"/>
</dbReference>
<dbReference type="GO" id="GO:0003723">
    <property type="term" value="F:RNA binding"/>
    <property type="evidence" value="ECO:0007669"/>
    <property type="project" value="UniProtKB-KW"/>
</dbReference>